<evidence type="ECO:0000313" key="3">
    <source>
        <dbReference type="Proteomes" id="UP000291116"/>
    </source>
</evidence>
<feature type="region of interest" description="Disordered" evidence="1">
    <location>
        <begin position="105"/>
        <end position="298"/>
    </location>
</feature>
<dbReference type="AlphaFoldDB" id="A0A448Z0H9"/>
<sequence>MLKRKPASMRRKSFGGQNGVGIYWRKRAIPTSVGAEGTDETDQKKLLQDGTEFPKADTAGNSFAAETKEHQGEAKLAISLDDMADEVPIIGWDDDLCRPIYPYRAPPSDECAMLSNDDDNDEQNVGAEEDLSGRSSSNSTTEDSFLVEENTYTDADVDANESTSTHGEPANGEKNSNALFQFPPLTRRRTKTFGSRGKRPRPISLILSQEDRDMDAGESFSSSIDQGPRRVSLESSNSNSSTDEKDSSNIVNESEDSESGSKDGRTRTFGAGKASAAAADKPGQARRSKKQRADESSLKKARDYFEKLDQTQSLTLDTAQSPTISSRVTRTSHKTNLDSPGINRSYRAYTEAIRGCGESGLSPLSIRDYVSSRRIHFENKGEMVDGFLDD</sequence>
<name>A0A448Z0H9_9STRA</name>
<gene>
    <name evidence="2" type="ORF">PSNMU_V1.4_AUG-EV-PASAV3_0021550</name>
</gene>
<accession>A0A448Z0H9</accession>
<keyword evidence="3" id="KW-1185">Reference proteome</keyword>
<dbReference type="OrthoDB" id="10645110at2759"/>
<feature type="region of interest" description="Disordered" evidence="1">
    <location>
        <begin position="49"/>
        <end position="71"/>
    </location>
</feature>
<feature type="region of interest" description="Disordered" evidence="1">
    <location>
        <begin position="319"/>
        <end position="339"/>
    </location>
</feature>
<reference evidence="2 3" key="1">
    <citation type="submission" date="2019-01" db="EMBL/GenBank/DDBJ databases">
        <authorList>
            <person name="Ferrante I. M."/>
        </authorList>
    </citation>
    <scope>NUCLEOTIDE SEQUENCE [LARGE SCALE GENOMIC DNA]</scope>
    <source>
        <strain evidence="2 3">B856</strain>
    </source>
</reference>
<feature type="compositionally biased region" description="Polar residues" evidence="1">
    <location>
        <begin position="319"/>
        <end position="329"/>
    </location>
</feature>
<dbReference type="EMBL" id="CAACVS010000060">
    <property type="protein sequence ID" value="VEU35504.1"/>
    <property type="molecule type" value="Genomic_DNA"/>
</dbReference>
<organism evidence="2 3">
    <name type="scientific">Pseudo-nitzschia multistriata</name>
    <dbReference type="NCBI Taxonomy" id="183589"/>
    <lineage>
        <taxon>Eukaryota</taxon>
        <taxon>Sar</taxon>
        <taxon>Stramenopiles</taxon>
        <taxon>Ochrophyta</taxon>
        <taxon>Bacillariophyta</taxon>
        <taxon>Bacillariophyceae</taxon>
        <taxon>Bacillariophycidae</taxon>
        <taxon>Bacillariales</taxon>
        <taxon>Bacillariaceae</taxon>
        <taxon>Pseudo-nitzschia</taxon>
    </lineage>
</organism>
<protein>
    <submittedName>
        <fullName evidence="2">Uncharacterized protein</fullName>
    </submittedName>
</protein>
<feature type="compositionally biased region" description="Low complexity" evidence="1">
    <location>
        <begin position="270"/>
        <end position="282"/>
    </location>
</feature>
<evidence type="ECO:0000313" key="2">
    <source>
        <dbReference type="EMBL" id="VEU35504.1"/>
    </source>
</evidence>
<feature type="compositionally biased region" description="Acidic residues" evidence="1">
    <location>
        <begin position="116"/>
        <end position="130"/>
    </location>
</feature>
<evidence type="ECO:0000256" key="1">
    <source>
        <dbReference type="SAM" id="MobiDB-lite"/>
    </source>
</evidence>
<feature type="compositionally biased region" description="Basic residues" evidence="1">
    <location>
        <begin position="186"/>
        <end position="201"/>
    </location>
</feature>
<dbReference type="Proteomes" id="UP000291116">
    <property type="component" value="Unassembled WGS sequence"/>
</dbReference>
<proteinExistence type="predicted"/>
<feature type="compositionally biased region" description="Polar residues" evidence="1">
    <location>
        <begin position="133"/>
        <end position="143"/>
    </location>
</feature>